<evidence type="ECO:0000313" key="1">
    <source>
        <dbReference type="EMBL" id="KAG6963892.1"/>
    </source>
</evidence>
<organism evidence="1 2">
    <name type="scientific">Phytophthora aleatoria</name>
    <dbReference type="NCBI Taxonomy" id="2496075"/>
    <lineage>
        <taxon>Eukaryota</taxon>
        <taxon>Sar</taxon>
        <taxon>Stramenopiles</taxon>
        <taxon>Oomycota</taxon>
        <taxon>Peronosporomycetes</taxon>
        <taxon>Peronosporales</taxon>
        <taxon>Peronosporaceae</taxon>
        <taxon>Phytophthora</taxon>
    </lineage>
</organism>
<dbReference type="EMBL" id="JAENGY010000401">
    <property type="protein sequence ID" value="KAG6963892.1"/>
    <property type="molecule type" value="Genomic_DNA"/>
</dbReference>
<keyword evidence="2" id="KW-1185">Reference proteome</keyword>
<protein>
    <submittedName>
        <fullName evidence="1">Uncharacterized protein</fullName>
    </submittedName>
</protein>
<dbReference type="AlphaFoldDB" id="A0A8J5J5B0"/>
<proteinExistence type="predicted"/>
<name>A0A8J5J5B0_9STRA</name>
<accession>A0A8J5J5B0</accession>
<gene>
    <name evidence="1" type="ORF">JG688_00007951</name>
</gene>
<reference evidence="1" key="1">
    <citation type="submission" date="2021-01" db="EMBL/GenBank/DDBJ databases">
        <title>Phytophthora aleatoria, a newly-described species from Pinus radiata is distinct from Phytophthora cactorum isolates based on comparative genomics.</title>
        <authorList>
            <person name="Mcdougal R."/>
            <person name="Panda P."/>
            <person name="Williams N."/>
            <person name="Studholme D.J."/>
        </authorList>
    </citation>
    <scope>NUCLEOTIDE SEQUENCE</scope>
    <source>
        <strain evidence="1">NZFS 4037</strain>
    </source>
</reference>
<comment type="caution">
    <text evidence="1">The sequence shown here is derived from an EMBL/GenBank/DDBJ whole genome shotgun (WGS) entry which is preliminary data.</text>
</comment>
<dbReference type="Proteomes" id="UP000709295">
    <property type="component" value="Unassembled WGS sequence"/>
</dbReference>
<sequence>MNPSMMATRNALPLSNPATLMYIREKTAAATDTETTTSTADVALLKSRDSTGARLSRKMEKLFSSRKAERRQNAADLPAKKSAFYRHDCYDDFAGDMDSRFNFSSLRSILLHIWQRQRMMVAPKWERSEASHFAIYTAAQQPPSLQSPTTTMNAHSRFALPVNTHANLKLLHDKAQANADDTTDKADNQAAEVTVTKQQRRDSKLSLKMKMLFPGKKTKAEPASEEDEAMVNERKRSTMAQLVGSHAFAQMGRR</sequence>
<evidence type="ECO:0000313" key="2">
    <source>
        <dbReference type="Proteomes" id="UP000709295"/>
    </source>
</evidence>